<reference evidence="1 2" key="1">
    <citation type="submission" date="2018-11" db="EMBL/GenBank/DDBJ databases">
        <authorList>
            <consortium name="Pathogen Informatics"/>
        </authorList>
    </citation>
    <scope>NUCLEOTIDE SEQUENCE [LARGE SCALE GENOMIC DNA]</scope>
</reference>
<dbReference type="WBParaSite" id="HPBE_0002675001-mRNA-1">
    <property type="protein sequence ID" value="HPBE_0002675001-mRNA-1"/>
    <property type="gene ID" value="HPBE_0002675001"/>
</dbReference>
<organism evidence="2 3">
    <name type="scientific">Heligmosomoides polygyrus</name>
    <name type="common">Parasitic roundworm</name>
    <dbReference type="NCBI Taxonomy" id="6339"/>
    <lineage>
        <taxon>Eukaryota</taxon>
        <taxon>Metazoa</taxon>
        <taxon>Ecdysozoa</taxon>
        <taxon>Nematoda</taxon>
        <taxon>Chromadorea</taxon>
        <taxon>Rhabditida</taxon>
        <taxon>Rhabditina</taxon>
        <taxon>Rhabditomorpha</taxon>
        <taxon>Strongyloidea</taxon>
        <taxon>Heligmosomidae</taxon>
        <taxon>Heligmosomoides</taxon>
    </lineage>
</organism>
<name>A0A183GVN0_HELPZ</name>
<gene>
    <name evidence="1" type="ORF">HPBE_LOCUS26749</name>
</gene>
<accession>A0A3P8E599</accession>
<dbReference type="Proteomes" id="UP000050761">
    <property type="component" value="Unassembled WGS sequence"/>
</dbReference>
<evidence type="ECO:0000313" key="3">
    <source>
        <dbReference type="WBParaSite" id="HPBE_0002675001-mRNA-1"/>
    </source>
</evidence>
<reference evidence="3" key="2">
    <citation type="submission" date="2019-09" db="UniProtKB">
        <authorList>
            <consortium name="WormBaseParasite"/>
        </authorList>
    </citation>
    <scope>IDENTIFICATION</scope>
</reference>
<dbReference type="EMBL" id="UZAH01040772">
    <property type="protein sequence ID" value="VDP59212.1"/>
    <property type="molecule type" value="Genomic_DNA"/>
</dbReference>
<evidence type="ECO:0000313" key="1">
    <source>
        <dbReference type="EMBL" id="VDP59212.1"/>
    </source>
</evidence>
<sequence length="104" mass="11938">MCLIVLKTGDVIGEWKKEEWIKTNYVEPDRDMMDLGNAKEWASHSERRATLASRLQRNDNLPQDLSLVQILYDYDDVFATADKELSQTNLVGHEIDTGDSKPIK</sequence>
<evidence type="ECO:0000313" key="2">
    <source>
        <dbReference type="Proteomes" id="UP000050761"/>
    </source>
</evidence>
<accession>A0A183GVN0</accession>
<dbReference type="AlphaFoldDB" id="A0A183GVN0"/>
<keyword evidence="2" id="KW-1185">Reference proteome</keyword>
<protein>
    <submittedName>
        <fullName evidence="3">SGS domain-containing protein</fullName>
    </submittedName>
</protein>
<proteinExistence type="predicted"/>